<protein>
    <submittedName>
        <fullName evidence="2">Uncharacterized protein</fullName>
    </submittedName>
</protein>
<name>D8Q008_SCHCM</name>
<dbReference type="HOGENOM" id="CLU_614170_0_0_1"/>
<keyword evidence="3" id="KW-1185">Reference proteome</keyword>
<dbReference type="Proteomes" id="UP000007431">
    <property type="component" value="Unassembled WGS sequence"/>
</dbReference>
<dbReference type="VEuPathDB" id="FungiDB:SCHCODRAFT_02615297"/>
<dbReference type="GeneID" id="9586416"/>
<feature type="region of interest" description="Disordered" evidence="1">
    <location>
        <begin position="1"/>
        <end position="25"/>
    </location>
</feature>
<dbReference type="OrthoDB" id="3365698at2759"/>
<feature type="compositionally biased region" description="Low complexity" evidence="1">
    <location>
        <begin position="1"/>
        <end position="17"/>
    </location>
</feature>
<evidence type="ECO:0000313" key="2">
    <source>
        <dbReference type="EMBL" id="EFI99536.1"/>
    </source>
</evidence>
<sequence>MTASSSSGNSAPNDSSSTPDSAHRPTTSISSFAPVHVLPPELLADIFDLTVPPSWYPHYAGRVVLSFTQVCSNWRAVAHSCMSHLWADISVHIEHSPKEWGQVVAAYLERSSASSRHLSITLDFTIDCNPFAESDVWPNIEWDSEAWALLCAQSLRWAKVKLDAIPREAYSGQRLSCPILTQLFLGLLEEDPIGPIAPESVADVPTAFFADAPALEALTVSLEHKPTSFDIPKPWNLARLSILDRLTTPSGTFGACASAVRASSRTLTHLAIDVMSFGEWIGPPATLPALQTLYLARGAIAVAPRHLVAPAVHTLTLCAGWGCIHPQEQAALELLVRRSDGMQNLRTMYLRGMAANGLSIHPCLALFPTVTSLALDFHTQTAQNEHIRIVGRFMYRERDPRDPKRFGQQFKTMPELRSLSIVFGEQWRRNMLIGRLVRNMLEKRAVDPEGSRTLKTFDSDMVPDGEHVLGEWPVPRLFEEPRGMEFPVP</sequence>
<dbReference type="RefSeq" id="XP_003034439.1">
    <property type="nucleotide sequence ID" value="XM_003034393.1"/>
</dbReference>
<evidence type="ECO:0000313" key="3">
    <source>
        <dbReference type="Proteomes" id="UP000007431"/>
    </source>
</evidence>
<evidence type="ECO:0000256" key="1">
    <source>
        <dbReference type="SAM" id="MobiDB-lite"/>
    </source>
</evidence>
<feature type="non-terminal residue" evidence="2">
    <location>
        <position position="489"/>
    </location>
</feature>
<dbReference type="KEGG" id="scm:SCHCO_02615297"/>
<organism evidence="3">
    <name type="scientific">Schizophyllum commune (strain H4-8 / FGSC 9210)</name>
    <name type="common">Split gill fungus</name>
    <dbReference type="NCBI Taxonomy" id="578458"/>
    <lineage>
        <taxon>Eukaryota</taxon>
        <taxon>Fungi</taxon>
        <taxon>Dikarya</taxon>
        <taxon>Basidiomycota</taxon>
        <taxon>Agaricomycotina</taxon>
        <taxon>Agaricomycetes</taxon>
        <taxon>Agaricomycetidae</taxon>
        <taxon>Agaricales</taxon>
        <taxon>Schizophyllaceae</taxon>
        <taxon>Schizophyllum</taxon>
    </lineage>
</organism>
<accession>D8Q008</accession>
<dbReference type="InParanoid" id="D8Q008"/>
<proteinExistence type="predicted"/>
<dbReference type="EMBL" id="GL377304">
    <property type="protein sequence ID" value="EFI99536.1"/>
    <property type="molecule type" value="Genomic_DNA"/>
</dbReference>
<reference evidence="2 3" key="1">
    <citation type="journal article" date="2010" name="Nat. Biotechnol.">
        <title>Genome sequence of the model mushroom Schizophyllum commune.</title>
        <authorList>
            <person name="Ohm R.A."/>
            <person name="de Jong J.F."/>
            <person name="Lugones L.G."/>
            <person name="Aerts A."/>
            <person name="Kothe E."/>
            <person name="Stajich J.E."/>
            <person name="de Vries R.P."/>
            <person name="Record E."/>
            <person name="Levasseur A."/>
            <person name="Baker S.E."/>
            <person name="Bartholomew K.A."/>
            <person name="Coutinho P.M."/>
            <person name="Erdmann S."/>
            <person name="Fowler T.J."/>
            <person name="Gathman A.C."/>
            <person name="Lombard V."/>
            <person name="Henrissat B."/>
            <person name="Knabe N."/>
            <person name="Kuees U."/>
            <person name="Lilly W.W."/>
            <person name="Lindquist E."/>
            <person name="Lucas S."/>
            <person name="Magnuson J.K."/>
            <person name="Piumi F."/>
            <person name="Raudaskoski M."/>
            <person name="Salamov A."/>
            <person name="Schmutz J."/>
            <person name="Schwarze F.W.M.R."/>
            <person name="vanKuyk P.A."/>
            <person name="Horton J.S."/>
            <person name="Grigoriev I.V."/>
            <person name="Woesten H.A.B."/>
        </authorList>
    </citation>
    <scope>NUCLEOTIDE SEQUENCE [LARGE SCALE GENOMIC DNA]</scope>
    <source>
        <strain evidence="3">H4-8 / FGSC 9210</strain>
    </source>
</reference>
<gene>
    <name evidence="2" type="ORF">SCHCODRAFT_106913</name>
</gene>
<dbReference type="AlphaFoldDB" id="D8Q008"/>